<dbReference type="InterPro" id="IPR036956">
    <property type="entry name" value="Impact_N_sf"/>
</dbReference>
<feature type="compositionally biased region" description="Low complexity" evidence="2">
    <location>
        <begin position="1"/>
        <end position="16"/>
    </location>
</feature>
<dbReference type="GeneID" id="111114431"/>
<evidence type="ECO:0000256" key="1">
    <source>
        <dbReference type="ARBA" id="ARBA00007665"/>
    </source>
</evidence>
<dbReference type="GO" id="GO:0006446">
    <property type="term" value="P:regulation of translational initiation"/>
    <property type="evidence" value="ECO:0007669"/>
    <property type="project" value="TreeGrafter"/>
</dbReference>
<dbReference type="SUPFAM" id="SSF54211">
    <property type="entry name" value="Ribosomal protein S5 domain 2-like"/>
    <property type="match status" value="1"/>
</dbReference>
<feature type="domain" description="Impact N-terminal" evidence="3">
    <location>
        <begin position="306"/>
        <end position="410"/>
    </location>
</feature>
<feature type="region of interest" description="Disordered" evidence="2">
    <location>
        <begin position="1"/>
        <end position="29"/>
    </location>
</feature>
<dbReference type="AlphaFoldDB" id="A0A8B8BYG2"/>
<keyword evidence="4" id="KW-1185">Reference proteome</keyword>
<evidence type="ECO:0000256" key="2">
    <source>
        <dbReference type="SAM" id="MobiDB-lite"/>
    </source>
</evidence>
<evidence type="ECO:0000313" key="5">
    <source>
        <dbReference type="RefSeq" id="XP_022308428.1"/>
    </source>
</evidence>
<dbReference type="GO" id="GO:0140469">
    <property type="term" value="P:GCN2-mediated signaling"/>
    <property type="evidence" value="ECO:0007669"/>
    <property type="project" value="TreeGrafter"/>
</dbReference>
<dbReference type="RefSeq" id="XP_022308428.1">
    <property type="nucleotide sequence ID" value="XM_022452720.1"/>
</dbReference>
<gene>
    <name evidence="5" type="primary">LOC111114431</name>
</gene>
<organism evidence="4 5">
    <name type="scientific">Crassostrea virginica</name>
    <name type="common">Eastern oyster</name>
    <dbReference type="NCBI Taxonomy" id="6565"/>
    <lineage>
        <taxon>Eukaryota</taxon>
        <taxon>Metazoa</taxon>
        <taxon>Spiralia</taxon>
        <taxon>Lophotrochozoa</taxon>
        <taxon>Mollusca</taxon>
        <taxon>Bivalvia</taxon>
        <taxon>Autobranchia</taxon>
        <taxon>Pteriomorphia</taxon>
        <taxon>Ostreida</taxon>
        <taxon>Ostreoidea</taxon>
        <taxon>Ostreidae</taxon>
        <taxon>Crassostrea</taxon>
    </lineage>
</organism>
<dbReference type="PANTHER" id="PTHR16301:SF25">
    <property type="entry name" value="PROTEIN IMPACT"/>
    <property type="match status" value="1"/>
</dbReference>
<reference evidence="5" key="1">
    <citation type="submission" date="2025-08" db="UniProtKB">
        <authorList>
            <consortium name="RefSeq"/>
        </authorList>
    </citation>
    <scope>IDENTIFICATION</scope>
    <source>
        <tissue evidence="5">Whole sample</tissue>
    </source>
</reference>
<dbReference type="InterPro" id="IPR023582">
    <property type="entry name" value="Impact"/>
</dbReference>
<protein>
    <submittedName>
        <fullName evidence="5">Uncharacterized protein LOC111114431</fullName>
    </submittedName>
</protein>
<proteinExistence type="inferred from homology"/>
<name>A0A8B8BYG2_CRAVI</name>
<evidence type="ECO:0000259" key="3">
    <source>
        <dbReference type="Pfam" id="PF01205"/>
    </source>
</evidence>
<dbReference type="InterPro" id="IPR001498">
    <property type="entry name" value="Impact_N"/>
</dbReference>
<dbReference type="Gene3D" id="3.30.230.30">
    <property type="entry name" value="Impact, N-terminal domain"/>
    <property type="match status" value="1"/>
</dbReference>
<accession>A0A8B8BYG2</accession>
<dbReference type="Pfam" id="PF01205">
    <property type="entry name" value="Impact_N"/>
    <property type="match status" value="1"/>
</dbReference>
<dbReference type="OrthoDB" id="5971988at2759"/>
<sequence>MPTLNKTKAASKTRSASSKDEQCSPNKVKNSVPLEVPLEVLDKLQKSIEGIGKKVHRLESLETDLKEIKTSIEDPDSGFAQALKYVSELAESDSDELYYVKSENAQLRRELDLLRATVINMDHRIKHMDSEITDLRSRSMRDNILIHNLDYVPGESLEQLVPQLLREHLNVNDVRFVRIHRNSVRGTINSRPVTITGKLVDPGKKDQILQAQKAKKQGARLPFFITAQEPASVVEERKRLYQITDSLKGQNINAKVEKNRITMPNGGKYEEPIPKLEISDALQLDVSQVESLDNIEVVYTQPTKSKGSEIFATGRKVSTMSEVSELYKKVNVDPNSVASDHRILVYRFKDSDGKIHESYWDDGEHGAGRRLLQYMRVNKIVNVGVVITRWSGGIHLGPYRFKIMEEHIQDIANLLDEK</sequence>
<dbReference type="InterPro" id="IPR020568">
    <property type="entry name" value="Ribosomal_Su5_D2-typ_SF"/>
</dbReference>
<dbReference type="KEGG" id="cvn:111114431"/>
<comment type="similarity">
    <text evidence="1">Belongs to the IMPACT family.</text>
</comment>
<evidence type="ECO:0000313" key="4">
    <source>
        <dbReference type="Proteomes" id="UP000694844"/>
    </source>
</evidence>
<dbReference type="PANTHER" id="PTHR16301">
    <property type="entry name" value="IMPACT-RELATED"/>
    <property type="match status" value="1"/>
</dbReference>
<dbReference type="Proteomes" id="UP000694844">
    <property type="component" value="Chromosome 9"/>
</dbReference>
<dbReference type="GO" id="GO:0005737">
    <property type="term" value="C:cytoplasm"/>
    <property type="evidence" value="ECO:0007669"/>
    <property type="project" value="TreeGrafter"/>
</dbReference>